<dbReference type="InterPro" id="IPR006047">
    <property type="entry name" value="GH13_cat_dom"/>
</dbReference>
<evidence type="ECO:0000256" key="1">
    <source>
        <dbReference type="ARBA" id="ARBA00001657"/>
    </source>
</evidence>
<organism evidence="9">
    <name type="scientific">Simulium vittatum</name>
    <name type="common">Striped black fly</name>
    <dbReference type="NCBI Taxonomy" id="7192"/>
    <lineage>
        <taxon>Eukaryota</taxon>
        <taxon>Metazoa</taxon>
        <taxon>Ecdysozoa</taxon>
        <taxon>Arthropoda</taxon>
        <taxon>Hexapoda</taxon>
        <taxon>Insecta</taxon>
        <taxon>Pterygota</taxon>
        <taxon>Neoptera</taxon>
        <taxon>Endopterygota</taxon>
        <taxon>Diptera</taxon>
        <taxon>Nematocera</taxon>
        <taxon>Chironomoidea</taxon>
        <taxon>Simuliidae</taxon>
        <taxon>Simulium</taxon>
    </lineage>
</organism>
<keyword evidence="4" id="KW-0732">Signal</keyword>
<dbReference type="InterPro" id="IPR017853">
    <property type="entry name" value="GH"/>
</dbReference>
<dbReference type="Gene3D" id="3.20.20.80">
    <property type="entry name" value="Glycosidases"/>
    <property type="match status" value="1"/>
</dbReference>
<dbReference type="PANTHER" id="PTHR10357:SF233">
    <property type="entry name" value="MALTASE A1"/>
    <property type="match status" value="1"/>
</dbReference>
<dbReference type="FunFam" id="3.90.400.10:FF:000001">
    <property type="entry name" value="Maltase A3, isoform A"/>
    <property type="match status" value="1"/>
</dbReference>
<keyword evidence="7" id="KW-0326">Glycosidase</keyword>
<feature type="domain" description="Glycosyl hydrolase family 13 catalytic" evidence="8">
    <location>
        <begin position="2"/>
        <end position="299"/>
    </location>
</feature>
<dbReference type="PANTHER" id="PTHR10357">
    <property type="entry name" value="ALPHA-AMYLASE FAMILY MEMBER"/>
    <property type="match status" value="1"/>
</dbReference>
<comment type="catalytic activity">
    <reaction evidence="1">
        <text>Hydrolysis of terminal, non-reducing (1-&gt;4)-linked alpha-D-glucose residues with release of alpha-D-glucose.</text>
        <dbReference type="EC" id="3.2.1.20"/>
    </reaction>
</comment>
<evidence type="ECO:0000256" key="6">
    <source>
        <dbReference type="ARBA" id="ARBA00023180"/>
    </source>
</evidence>
<dbReference type="EMBL" id="EU930236">
    <property type="protein sequence ID" value="ACH56864.1"/>
    <property type="molecule type" value="mRNA"/>
</dbReference>
<evidence type="ECO:0000313" key="9">
    <source>
        <dbReference type="EMBL" id="ACH56864.1"/>
    </source>
</evidence>
<keyword evidence="5" id="KW-0378">Hydrolase</keyword>
<dbReference type="InterPro" id="IPR013780">
    <property type="entry name" value="Glyco_hydro_b"/>
</dbReference>
<dbReference type="InterPro" id="IPR045857">
    <property type="entry name" value="O16G_dom_2"/>
</dbReference>
<evidence type="ECO:0000256" key="5">
    <source>
        <dbReference type="ARBA" id="ARBA00022801"/>
    </source>
</evidence>
<evidence type="ECO:0000256" key="3">
    <source>
        <dbReference type="ARBA" id="ARBA00012741"/>
    </source>
</evidence>
<dbReference type="GO" id="GO:0004558">
    <property type="term" value="F:alpha-1,4-glucosidase activity"/>
    <property type="evidence" value="ECO:0007669"/>
    <property type="project" value="UniProtKB-EC"/>
</dbReference>
<protein>
    <recommendedName>
        <fullName evidence="3">alpha-glucosidase</fullName>
        <ecNumber evidence="3">3.2.1.20</ecNumber>
    </recommendedName>
</protein>
<accession>B5M0Q0</accession>
<evidence type="ECO:0000259" key="8">
    <source>
        <dbReference type="SMART" id="SM00642"/>
    </source>
</evidence>
<dbReference type="EC" id="3.2.1.20" evidence="3"/>
<feature type="non-terminal residue" evidence="9">
    <location>
        <position position="1"/>
    </location>
</feature>
<name>B5M0Q0_SIMVI</name>
<sequence>HEWFIKSENKEPGYEDYYVWHQGKIVDGKRVPPNNWVSVFRYSAWEWSEKRQEYYLHQFLKEQPDLNYRSAKVVQEMKDTLTYWMDRGVDGFRVDAIIYMFVDDDLRDEPPTHAPGCTPDDACYLQHVYTIDQPETFDMVFQWRELLEEYTKTKGGEPKVLLMEAYTNLQNILKLYGTPERPGAQVPFNFVLLSNTNINSTGREFHDLAQQWLDAMPEGNVANWVLGNHDNKRMSTRLGEGRHDMLMIFLQTMPGIAVNYYGEEILMVDTFIPWEKTLDPAACQTSKDTFTDFTRDPVRTPMQWDDTKFAGFSNANSTWLPVAVDYRQNNVKNQLAAPRSHLKMFMKLLRLRKSEAVLQDGTYDSAVLNDDVVVYRRMIKDVKAYYVLLNFGKSKYTVDVQKVFPEAPKELLVTVSSLNSKLSEDRLVDATKVPLQREAGVVLEANFAAA</sequence>
<comment type="similarity">
    <text evidence="2">Belongs to the glycosyl hydrolase 13 family.</text>
</comment>
<dbReference type="Pfam" id="PF00128">
    <property type="entry name" value="Alpha-amylase"/>
    <property type="match status" value="1"/>
</dbReference>
<dbReference type="GO" id="GO:0005975">
    <property type="term" value="P:carbohydrate metabolic process"/>
    <property type="evidence" value="ECO:0007669"/>
    <property type="project" value="InterPro"/>
</dbReference>
<dbReference type="AlphaFoldDB" id="B5M0Q0"/>
<dbReference type="SUPFAM" id="SSF51445">
    <property type="entry name" value="(Trans)glycosidases"/>
    <property type="match status" value="1"/>
</dbReference>
<reference evidence="9" key="1">
    <citation type="journal article" date="2009" name="J. Proteome Res.">
        <title>Insight into the sialome of the Black Fly, Simulium vittatum.</title>
        <authorList>
            <person name="Andersen J.F."/>
            <person name="Pham V.M."/>
            <person name="Meng Z."/>
            <person name="Champagne D.E."/>
            <person name="Ribeiro J.M."/>
        </authorList>
    </citation>
    <scope>NUCLEOTIDE SEQUENCE</scope>
    <source>
        <tissue evidence="9">Salivary glands</tissue>
    </source>
</reference>
<dbReference type="CAZy" id="GH13">
    <property type="family name" value="Glycoside Hydrolase Family 13"/>
</dbReference>
<dbReference type="Gene3D" id="2.60.40.1180">
    <property type="entry name" value="Golgi alpha-mannosidase II"/>
    <property type="match status" value="1"/>
</dbReference>
<evidence type="ECO:0000256" key="2">
    <source>
        <dbReference type="ARBA" id="ARBA00008061"/>
    </source>
</evidence>
<dbReference type="Gene3D" id="3.90.400.10">
    <property type="entry name" value="Oligo-1,6-glucosidase, Domain 2"/>
    <property type="match status" value="1"/>
</dbReference>
<proteinExistence type="evidence at transcript level"/>
<evidence type="ECO:0000256" key="7">
    <source>
        <dbReference type="ARBA" id="ARBA00023295"/>
    </source>
</evidence>
<dbReference type="SMART" id="SM00642">
    <property type="entry name" value="Aamy"/>
    <property type="match status" value="1"/>
</dbReference>
<evidence type="ECO:0000256" key="4">
    <source>
        <dbReference type="ARBA" id="ARBA00022729"/>
    </source>
</evidence>
<keyword evidence="6" id="KW-0325">Glycoprotein</keyword>